<accession>A0A8C4WBQ9</accession>
<evidence type="ECO:0000256" key="9">
    <source>
        <dbReference type="ARBA" id="ARBA00023157"/>
    </source>
</evidence>
<dbReference type="GO" id="GO:0045944">
    <property type="term" value="P:positive regulation of transcription by RNA polymerase II"/>
    <property type="evidence" value="ECO:0007669"/>
    <property type="project" value="Ensembl"/>
</dbReference>
<dbReference type="Proteomes" id="UP000694390">
    <property type="component" value="Unassembled WGS sequence"/>
</dbReference>
<feature type="transmembrane region" description="Helical" evidence="15">
    <location>
        <begin position="32"/>
        <end position="56"/>
    </location>
</feature>
<keyword evidence="9" id="KW-1015">Disulfide bond</keyword>
<dbReference type="GO" id="GO:0098992">
    <property type="term" value="C:neuronal dense core vesicle"/>
    <property type="evidence" value="ECO:0007669"/>
    <property type="project" value="Ensembl"/>
</dbReference>
<dbReference type="GO" id="GO:0072686">
    <property type="term" value="C:mitotic spindle"/>
    <property type="evidence" value="ECO:0007669"/>
    <property type="project" value="Ensembl"/>
</dbReference>
<dbReference type="Ensembl" id="ENSGEVT00005014305.1">
    <property type="protein sequence ID" value="ENSGEVP00005013652.1"/>
    <property type="gene ID" value="ENSGEVG00005009673.1"/>
</dbReference>
<dbReference type="PRINTS" id="PR00237">
    <property type="entry name" value="GPCRRHODOPSN"/>
</dbReference>
<dbReference type="GO" id="GO:0002028">
    <property type="term" value="P:regulation of sodium ion transport"/>
    <property type="evidence" value="ECO:0007669"/>
    <property type="project" value="Ensembl"/>
</dbReference>
<dbReference type="GO" id="GO:0045171">
    <property type="term" value="C:intercellular bridge"/>
    <property type="evidence" value="ECO:0007669"/>
    <property type="project" value="Ensembl"/>
</dbReference>
<protein>
    <recommendedName>
        <fullName evidence="2">Beta-2 adrenergic receptor</fullName>
    </recommendedName>
    <alternativeName>
        <fullName evidence="13">Beta-2 adrenoreceptor</fullName>
    </alternativeName>
</protein>
<dbReference type="GO" id="GO:0006898">
    <property type="term" value="P:receptor-mediated endocytosis"/>
    <property type="evidence" value="ECO:0007669"/>
    <property type="project" value="Ensembl"/>
</dbReference>
<dbReference type="GO" id="GO:0002024">
    <property type="term" value="P:diet induced thermogenesis"/>
    <property type="evidence" value="ECO:0007669"/>
    <property type="project" value="Ensembl"/>
</dbReference>
<evidence type="ECO:0000256" key="5">
    <source>
        <dbReference type="ARBA" id="ARBA00022989"/>
    </source>
</evidence>
<dbReference type="GO" id="GO:0106134">
    <property type="term" value="P:positive regulation of cardiac muscle cell contraction"/>
    <property type="evidence" value="ECO:0007669"/>
    <property type="project" value="Ensembl"/>
</dbReference>
<dbReference type="GO" id="GO:0005794">
    <property type="term" value="C:Golgi apparatus"/>
    <property type="evidence" value="ECO:0007669"/>
    <property type="project" value="Ensembl"/>
</dbReference>
<evidence type="ECO:0000256" key="14">
    <source>
        <dbReference type="SAM" id="MobiDB-lite"/>
    </source>
</evidence>
<keyword evidence="3" id="KW-1003">Cell membrane</keyword>
<dbReference type="GO" id="GO:0045453">
    <property type="term" value="P:bone resorption"/>
    <property type="evidence" value="ECO:0007669"/>
    <property type="project" value="Ensembl"/>
</dbReference>
<reference evidence="17" key="1">
    <citation type="submission" date="2025-08" db="UniProtKB">
        <authorList>
            <consortium name="Ensembl"/>
        </authorList>
    </citation>
    <scope>IDENTIFICATION</scope>
</reference>
<dbReference type="GO" id="GO:0042803">
    <property type="term" value="F:protein homodimerization activity"/>
    <property type="evidence" value="ECO:0007669"/>
    <property type="project" value="Ensembl"/>
</dbReference>
<dbReference type="GO" id="GO:0120162">
    <property type="term" value="P:positive regulation of cold-induced thermogenesis"/>
    <property type="evidence" value="ECO:0007669"/>
    <property type="project" value="Ensembl"/>
</dbReference>
<organism evidence="17 18">
    <name type="scientific">Gopherus evgoodei</name>
    <name type="common">Goodes thornscrub tortoise</name>
    <dbReference type="NCBI Taxonomy" id="1825980"/>
    <lineage>
        <taxon>Eukaryota</taxon>
        <taxon>Metazoa</taxon>
        <taxon>Chordata</taxon>
        <taxon>Craniata</taxon>
        <taxon>Vertebrata</taxon>
        <taxon>Euteleostomi</taxon>
        <taxon>Archelosauria</taxon>
        <taxon>Testudinata</taxon>
        <taxon>Testudines</taxon>
        <taxon>Cryptodira</taxon>
        <taxon>Durocryptodira</taxon>
        <taxon>Testudinoidea</taxon>
        <taxon>Testudinidae</taxon>
        <taxon>Gopherus</taxon>
    </lineage>
</organism>
<keyword evidence="7 15" id="KW-0472">Membrane</keyword>
<gene>
    <name evidence="17" type="primary">ADRB2</name>
</gene>
<dbReference type="GO" id="GO:1904646">
    <property type="term" value="P:cellular response to amyloid-beta"/>
    <property type="evidence" value="ECO:0007669"/>
    <property type="project" value="Ensembl"/>
</dbReference>
<dbReference type="GO" id="GO:1904504">
    <property type="term" value="P:positive regulation of lipophagy"/>
    <property type="evidence" value="ECO:0007669"/>
    <property type="project" value="Ensembl"/>
</dbReference>
<feature type="domain" description="G-protein coupled receptors family 1 profile" evidence="16">
    <location>
        <begin position="51"/>
        <end position="83"/>
    </location>
</feature>
<evidence type="ECO:0000256" key="8">
    <source>
        <dbReference type="ARBA" id="ARBA00023139"/>
    </source>
</evidence>
<dbReference type="GO" id="GO:0043235">
    <property type="term" value="C:receptor complex"/>
    <property type="evidence" value="ECO:0007669"/>
    <property type="project" value="Ensembl"/>
</dbReference>
<dbReference type="GO" id="GO:0004941">
    <property type="term" value="F:beta2-adrenergic receptor activity"/>
    <property type="evidence" value="ECO:0007669"/>
    <property type="project" value="Ensembl"/>
</dbReference>
<dbReference type="GO" id="GO:0050873">
    <property type="term" value="P:brown fat cell differentiation"/>
    <property type="evidence" value="ECO:0007669"/>
    <property type="project" value="Ensembl"/>
</dbReference>
<evidence type="ECO:0000256" key="12">
    <source>
        <dbReference type="ARBA" id="ARBA00023288"/>
    </source>
</evidence>
<dbReference type="GO" id="GO:0005634">
    <property type="term" value="C:nucleus"/>
    <property type="evidence" value="ECO:0007669"/>
    <property type="project" value="Ensembl"/>
</dbReference>
<dbReference type="GO" id="GO:0010666">
    <property type="term" value="P:positive regulation of cardiac muscle cell apoptotic process"/>
    <property type="evidence" value="ECO:0007669"/>
    <property type="project" value="Ensembl"/>
</dbReference>
<dbReference type="GO" id="GO:0006939">
    <property type="term" value="P:smooth muscle contraction"/>
    <property type="evidence" value="ECO:0007669"/>
    <property type="project" value="Ensembl"/>
</dbReference>
<dbReference type="GO" id="GO:0051380">
    <property type="term" value="F:norepinephrine binding"/>
    <property type="evidence" value="ECO:0007669"/>
    <property type="project" value="Ensembl"/>
</dbReference>
<evidence type="ECO:0000256" key="6">
    <source>
        <dbReference type="ARBA" id="ARBA00023040"/>
    </source>
</evidence>
<evidence type="ECO:0000259" key="16">
    <source>
        <dbReference type="PROSITE" id="PS50262"/>
    </source>
</evidence>
<evidence type="ECO:0000256" key="7">
    <source>
        <dbReference type="ARBA" id="ARBA00023136"/>
    </source>
</evidence>
<keyword evidence="10" id="KW-0675">Receptor</keyword>
<keyword evidence="18" id="KW-1185">Reference proteome</keyword>
<sequence>MGETGTGAARTTLGGRPAGAPDPDSSSLSQDVWMVGMGILMSVIVLVIVFGNVLVITAIAKFQRLQTVTNYFITSLACADLVMGWLWSPLGQPHHAEAVEVWELLVRVLDLLRRAVRHGQHRDPLRHCRGQVFRHHLPLQVSEPADQKQSQDCHLVVLGCVCFDSFLPIQMHWYRAARREAQNCYKNDTCCDFFTNQVAKQQLKKIDKCEGRFSYQNNNQQEQNGRFNIVHVIQDNIIPPYLYILLNWLGIHQLRLQHPYYCRSPDFRYAFQEILCLRRSALKMRTMDISWDKTQNVVHCCCEGAGPPVSEDLVHCKGTVLNGLH</sequence>
<keyword evidence="4 15" id="KW-0812">Transmembrane</keyword>
<evidence type="ECO:0000313" key="17">
    <source>
        <dbReference type="Ensembl" id="ENSGEVP00005013652.1"/>
    </source>
</evidence>
<dbReference type="InterPro" id="IPR000276">
    <property type="entry name" value="GPCR_Rhodpsn"/>
</dbReference>
<dbReference type="PANTHER" id="PTHR24248">
    <property type="entry name" value="ADRENERGIC RECEPTOR-RELATED G-PROTEIN COUPLED RECEPTOR"/>
    <property type="match status" value="1"/>
</dbReference>
<dbReference type="Gene3D" id="1.20.1070.10">
    <property type="entry name" value="Rhodopsin 7-helix transmembrane proteins"/>
    <property type="match status" value="1"/>
</dbReference>
<evidence type="ECO:0000256" key="1">
    <source>
        <dbReference type="ARBA" id="ARBA00004651"/>
    </source>
</evidence>
<dbReference type="GO" id="GO:0015459">
    <property type="term" value="F:potassium channel regulator activity"/>
    <property type="evidence" value="ECO:0007669"/>
    <property type="project" value="Ensembl"/>
</dbReference>
<keyword evidence="8" id="KW-0564">Palmitate</keyword>
<dbReference type="GO" id="GO:0008179">
    <property type="term" value="F:adenylate cyclase binding"/>
    <property type="evidence" value="ECO:0007669"/>
    <property type="project" value="Ensembl"/>
</dbReference>
<dbReference type="GO" id="GO:0071880">
    <property type="term" value="P:adenylate cyclase-activating adrenergic receptor signaling pathway"/>
    <property type="evidence" value="ECO:0007669"/>
    <property type="project" value="Ensembl"/>
</dbReference>
<evidence type="ECO:0000256" key="10">
    <source>
        <dbReference type="ARBA" id="ARBA00023170"/>
    </source>
</evidence>
<dbReference type="Pfam" id="PF00001">
    <property type="entry name" value="7tm_1"/>
    <property type="match status" value="1"/>
</dbReference>
<keyword evidence="5 15" id="KW-1133">Transmembrane helix</keyword>
<name>A0A8C4WBQ9_9SAUR</name>
<dbReference type="PROSITE" id="PS50262">
    <property type="entry name" value="G_PROTEIN_RECEP_F1_2"/>
    <property type="match status" value="1"/>
</dbReference>
<dbReference type="GO" id="GO:0016324">
    <property type="term" value="C:apical plasma membrane"/>
    <property type="evidence" value="ECO:0007669"/>
    <property type="project" value="Ensembl"/>
</dbReference>
<dbReference type="GO" id="GO:0043410">
    <property type="term" value="P:positive regulation of MAPK cascade"/>
    <property type="evidence" value="ECO:0007669"/>
    <property type="project" value="Ensembl"/>
</dbReference>
<feature type="transmembrane region" description="Helical" evidence="15">
    <location>
        <begin position="68"/>
        <end position="87"/>
    </location>
</feature>
<dbReference type="SUPFAM" id="SSF81321">
    <property type="entry name" value="Family A G protein-coupled receptor-like"/>
    <property type="match status" value="1"/>
</dbReference>
<proteinExistence type="predicted"/>
<keyword evidence="12" id="KW-0449">Lipoprotein</keyword>
<feature type="region of interest" description="Disordered" evidence="14">
    <location>
        <begin position="1"/>
        <end position="25"/>
    </location>
</feature>
<dbReference type="GO" id="GO:0006366">
    <property type="term" value="P:transcription by RNA polymerase II"/>
    <property type="evidence" value="ECO:0007669"/>
    <property type="project" value="Ensembl"/>
</dbReference>
<dbReference type="GO" id="GO:0031649">
    <property type="term" value="P:heat generation"/>
    <property type="evidence" value="ECO:0007669"/>
    <property type="project" value="Ensembl"/>
</dbReference>
<dbReference type="PANTHER" id="PTHR24248:SF21">
    <property type="entry name" value="BETA-2 ADRENERGIC RECEPTOR"/>
    <property type="match status" value="1"/>
</dbReference>
<keyword evidence="11" id="KW-0807">Transducer</keyword>
<dbReference type="OrthoDB" id="10034726at2759"/>
<dbReference type="AlphaFoldDB" id="A0A8C4WBQ9"/>
<reference evidence="17" key="2">
    <citation type="submission" date="2025-09" db="UniProtKB">
        <authorList>
            <consortium name="Ensembl"/>
        </authorList>
    </citation>
    <scope>IDENTIFICATION</scope>
</reference>
<evidence type="ECO:0000256" key="13">
    <source>
        <dbReference type="ARBA" id="ARBA00030379"/>
    </source>
</evidence>
<dbReference type="GO" id="GO:0045744">
    <property type="term" value="P:negative regulation of G protein-coupled receptor signaling pathway"/>
    <property type="evidence" value="ECO:0007669"/>
    <property type="project" value="Ensembl"/>
</dbReference>
<dbReference type="GO" id="GO:0040015">
    <property type="term" value="P:negative regulation of multicellular organism growth"/>
    <property type="evidence" value="ECO:0007669"/>
    <property type="project" value="Ensembl"/>
</dbReference>
<dbReference type="GO" id="GO:0071881">
    <property type="term" value="P:adenylate cyclase-inhibiting adrenergic receptor signaling pathway"/>
    <property type="evidence" value="ECO:0007669"/>
    <property type="project" value="Ensembl"/>
</dbReference>
<dbReference type="GO" id="GO:0044877">
    <property type="term" value="F:protein-containing complex binding"/>
    <property type="evidence" value="ECO:0007669"/>
    <property type="project" value="Ensembl"/>
</dbReference>
<evidence type="ECO:0000256" key="4">
    <source>
        <dbReference type="ARBA" id="ARBA00022692"/>
    </source>
</evidence>
<evidence type="ECO:0000256" key="3">
    <source>
        <dbReference type="ARBA" id="ARBA00022475"/>
    </source>
</evidence>
<dbReference type="GO" id="GO:0141163">
    <property type="term" value="P:positive regulation of cAMP/PKA signal transduction"/>
    <property type="evidence" value="ECO:0007669"/>
    <property type="project" value="Ensembl"/>
</dbReference>
<dbReference type="GO" id="GO:1901098">
    <property type="term" value="P:positive regulation of autophagosome maturation"/>
    <property type="evidence" value="ECO:0007669"/>
    <property type="project" value="Ensembl"/>
</dbReference>
<keyword evidence="6" id="KW-0297">G-protein coupled receptor</keyword>
<dbReference type="GO" id="GO:0009409">
    <property type="term" value="P:response to cold"/>
    <property type="evidence" value="ECO:0007669"/>
    <property type="project" value="Ensembl"/>
</dbReference>
<evidence type="ECO:0000313" key="18">
    <source>
        <dbReference type="Proteomes" id="UP000694390"/>
    </source>
</evidence>
<comment type="subcellular location">
    <subcellularLocation>
        <location evidence="1">Cell membrane</location>
        <topology evidence="1">Multi-pass membrane protein</topology>
    </subcellularLocation>
</comment>
<dbReference type="GO" id="GO:0045986">
    <property type="term" value="P:negative regulation of smooth muscle contraction"/>
    <property type="evidence" value="ECO:0007669"/>
    <property type="project" value="Ensembl"/>
</dbReference>
<evidence type="ECO:0000256" key="15">
    <source>
        <dbReference type="SAM" id="Phobius"/>
    </source>
</evidence>
<dbReference type="GO" id="GO:0010667">
    <property type="term" value="P:negative regulation of cardiac muscle cell apoptotic process"/>
    <property type="evidence" value="ECO:0007669"/>
    <property type="project" value="Ensembl"/>
</dbReference>
<dbReference type="GeneTree" id="ENSGT00940000159538"/>
<dbReference type="GO" id="GO:0098990">
    <property type="term" value="P:AMPA selective glutamate receptor signaling pathway"/>
    <property type="evidence" value="ECO:0007669"/>
    <property type="project" value="Ensembl"/>
</dbReference>
<dbReference type="GO" id="GO:0030501">
    <property type="term" value="P:positive regulation of bone mineralization"/>
    <property type="evidence" value="ECO:0007669"/>
    <property type="project" value="Ensembl"/>
</dbReference>
<dbReference type="GO" id="GO:0061885">
    <property type="term" value="P:positive regulation of mini excitatory postsynaptic potential"/>
    <property type="evidence" value="ECO:0007669"/>
    <property type="project" value="Ensembl"/>
</dbReference>
<dbReference type="GO" id="GO:0002025">
    <property type="term" value="P:norepinephrine-epinephrine-mediated vasodilation involved in regulation of systemic arterial blood pressure"/>
    <property type="evidence" value="ECO:0007669"/>
    <property type="project" value="Ensembl"/>
</dbReference>
<dbReference type="GO" id="GO:0036064">
    <property type="term" value="C:ciliary basal body"/>
    <property type="evidence" value="ECO:0007669"/>
    <property type="project" value="Ensembl"/>
</dbReference>
<evidence type="ECO:0000256" key="2">
    <source>
        <dbReference type="ARBA" id="ARBA00022188"/>
    </source>
</evidence>
<dbReference type="InterPro" id="IPR017452">
    <property type="entry name" value="GPCR_Rhodpsn_7TM"/>
</dbReference>
<dbReference type="GO" id="GO:0001540">
    <property type="term" value="F:amyloid-beta binding"/>
    <property type="evidence" value="ECO:0007669"/>
    <property type="project" value="Ensembl"/>
</dbReference>
<evidence type="ECO:0000256" key="11">
    <source>
        <dbReference type="ARBA" id="ARBA00023224"/>
    </source>
</evidence>
<feature type="compositionally biased region" description="Low complexity" evidence="14">
    <location>
        <begin position="1"/>
        <end position="19"/>
    </location>
</feature>